<keyword evidence="12 18" id="KW-0521">NADP</keyword>
<evidence type="ECO:0000256" key="7">
    <source>
        <dbReference type="ARBA" id="ARBA00018193"/>
    </source>
</evidence>
<dbReference type="Pfam" id="PF03446">
    <property type="entry name" value="NAD_binding_2"/>
    <property type="match status" value="1"/>
</dbReference>
<evidence type="ECO:0000256" key="5">
    <source>
        <dbReference type="ARBA" id="ARBA00008420"/>
    </source>
</evidence>
<accession>A0AAP2CK29</accession>
<dbReference type="CDD" id="cd02021">
    <property type="entry name" value="GntK"/>
    <property type="match status" value="1"/>
</dbReference>
<evidence type="ECO:0000256" key="9">
    <source>
        <dbReference type="ARBA" id="ARBA00022741"/>
    </source>
</evidence>
<dbReference type="InterPro" id="IPR031322">
    <property type="entry name" value="Shikimate/glucono_kinase"/>
</dbReference>
<dbReference type="Gene3D" id="1.10.1040.10">
    <property type="entry name" value="N-(1-d-carboxylethyl)-l-norvaline Dehydrogenase, domain 2"/>
    <property type="match status" value="1"/>
</dbReference>
<name>A0AAP2CK29_9BACT</name>
<evidence type="ECO:0000259" key="19">
    <source>
        <dbReference type="SMART" id="SM01350"/>
    </source>
</evidence>
<dbReference type="EMBL" id="JAHCMY010000012">
    <property type="protein sequence ID" value="MBS9525400.1"/>
    <property type="molecule type" value="Genomic_DNA"/>
</dbReference>
<comment type="similarity">
    <text evidence="4 18">Belongs to the 6-phosphogluconate dehydrogenase family.</text>
</comment>
<sequence>MIIIVFGVSGCGKTTVGQLLAEQLNLPFHDADLYHPPVNVAKMSNGEPLTDQDRIPWLKVLASNLREWDNNGGAVLACSALKEDYRQTLAEATEINWVYLAGSYDTIRKRLVTRMKHFMNPKLLDSQFEILEEPDYGIRIEIDSSPHLIVQEIMDKLHQNKVQFGIIGMGVMGRNLALNLAEKGETVCVYNRHVVGSEEGIAQRLADENPDLPFKAFDDLKSFVHTLEAPRVILLMIPAGNAVDMQIEQLKPLLSKGDVIVDGGNSFFKDSERRASELKADGFHFLPMGISGGEEGARKGPSLMPGGTAEGYNLLKTYLEKIAAVDKKGKACITHVGTGGAGHFVKMVHNSIEYAEMQLLAEIYSIMRHGWGLEPEKIAAILEDWAGYGLNSYLLEITVSILKKKENEEFLLDKILDQAEQKGTGGWSVSVALENGVPYGPLAEAVMARNISARKTSREDLAKKIAFKPDPAFVFDEKPEILRNAFAMVSLINHAVGFDLIKTVSDKQDWGINLSETARIWTNGCIIRSALMEDLVDVFKDHDNLLAAKQSLELFGKSQRDLAFVVNQAMESGHAVPVMSSALNYYLSAITSESAANLIQAQRDFFGAHTYQRKDKERGNYFHTDWLSND</sequence>
<comment type="caution">
    <text evidence="20">The sequence shown here is derived from an EMBL/GenBank/DDBJ whole genome shotgun (WGS) entry which is preliminary data.</text>
</comment>
<evidence type="ECO:0000256" key="17">
    <source>
        <dbReference type="ARBA" id="ARBA00048640"/>
    </source>
</evidence>
<keyword evidence="15 18" id="KW-0570">Pentose shunt</keyword>
<comment type="similarity">
    <text evidence="5">Belongs to the gluconokinase GntK/GntV family.</text>
</comment>
<dbReference type="GO" id="GO:0005524">
    <property type="term" value="F:ATP binding"/>
    <property type="evidence" value="ECO:0007669"/>
    <property type="project" value="UniProtKB-KW"/>
</dbReference>
<evidence type="ECO:0000313" key="21">
    <source>
        <dbReference type="Proteomes" id="UP001319104"/>
    </source>
</evidence>
<keyword evidence="10" id="KW-0418">Kinase</keyword>
<dbReference type="PANTHER" id="PTHR11811">
    <property type="entry name" value="6-PHOSPHOGLUCONATE DEHYDROGENASE"/>
    <property type="match status" value="1"/>
</dbReference>
<gene>
    <name evidence="20" type="primary">gndA</name>
    <name evidence="20" type="ORF">KI659_15375</name>
</gene>
<keyword evidence="21" id="KW-1185">Reference proteome</keyword>
<dbReference type="AlphaFoldDB" id="A0AAP2CK29"/>
<proteinExistence type="inferred from homology"/>
<dbReference type="GO" id="GO:0019521">
    <property type="term" value="P:D-gluconate metabolic process"/>
    <property type="evidence" value="ECO:0007669"/>
    <property type="project" value="UniProtKB-KW"/>
</dbReference>
<protein>
    <recommendedName>
        <fullName evidence="7 18">6-phosphogluconate dehydrogenase, decarboxylating</fullName>
        <ecNumber evidence="18">1.1.1.44</ecNumber>
    </recommendedName>
</protein>
<dbReference type="GO" id="GO:0006098">
    <property type="term" value="P:pentose-phosphate shunt"/>
    <property type="evidence" value="ECO:0007669"/>
    <property type="project" value="UniProtKB-KW"/>
</dbReference>
<dbReference type="InterPro" id="IPR008927">
    <property type="entry name" value="6-PGluconate_DH-like_C_sf"/>
</dbReference>
<feature type="domain" description="6-phosphogluconate dehydrogenase C-terminal" evidence="19">
    <location>
        <begin position="342"/>
        <end position="627"/>
    </location>
</feature>
<evidence type="ECO:0000256" key="8">
    <source>
        <dbReference type="ARBA" id="ARBA00022679"/>
    </source>
</evidence>
<dbReference type="GO" id="GO:0050661">
    <property type="term" value="F:NADP binding"/>
    <property type="evidence" value="ECO:0007669"/>
    <property type="project" value="InterPro"/>
</dbReference>
<dbReference type="Proteomes" id="UP001319104">
    <property type="component" value="Unassembled WGS sequence"/>
</dbReference>
<dbReference type="InterPro" id="IPR006114">
    <property type="entry name" value="6PGDH_C"/>
</dbReference>
<dbReference type="SUPFAM" id="SSF51735">
    <property type="entry name" value="NAD(P)-binding Rossmann-fold domains"/>
    <property type="match status" value="1"/>
</dbReference>
<comment type="pathway">
    <text evidence="2">Carbohydrate acid metabolism.</text>
</comment>
<dbReference type="InterPro" id="IPR006001">
    <property type="entry name" value="Therm_gnt_kin"/>
</dbReference>
<dbReference type="Pfam" id="PF00393">
    <property type="entry name" value="6PGD"/>
    <property type="match status" value="1"/>
</dbReference>
<keyword evidence="14 18" id="KW-0311">Gluconate utilization</keyword>
<dbReference type="Gene3D" id="3.40.50.720">
    <property type="entry name" value="NAD(P)-binding Rossmann-like Domain"/>
    <property type="match status" value="1"/>
</dbReference>
<dbReference type="InterPro" id="IPR006115">
    <property type="entry name" value="6PGDH_NADP-bd"/>
</dbReference>
<comment type="catalytic activity">
    <reaction evidence="16">
        <text>D-gluconate + ATP = 6-phospho-D-gluconate + ADP + H(+)</text>
        <dbReference type="Rhea" id="RHEA:19433"/>
        <dbReference type="ChEBI" id="CHEBI:15378"/>
        <dbReference type="ChEBI" id="CHEBI:18391"/>
        <dbReference type="ChEBI" id="CHEBI:30616"/>
        <dbReference type="ChEBI" id="CHEBI:58759"/>
        <dbReference type="ChEBI" id="CHEBI:456216"/>
        <dbReference type="EC" id="2.7.1.12"/>
    </reaction>
</comment>
<dbReference type="GO" id="GO:0046316">
    <property type="term" value="F:gluconokinase activity"/>
    <property type="evidence" value="ECO:0007669"/>
    <property type="project" value="UniProtKB-EC"/>
</dbReference>
<evidence type="ECO:0000256" key="6">
    <source>
        <dbReference type="ARBA" id="ARBA00011738"/>
    </source>
</evidence>
<dbReference type="Pfam" id="PF01202">
    <property type="entry name" value="SKI"/>
    <property type="match status" value="1"/>
</dbReference>
<comment type="subunit">
    <text evidence="6">Homodimer.</text>
</comment>
<dbReference type="InterPro" id="IPR006183">
    <property type="entry name" value="Pgluconate_DH"/>
</dbReference>
<evidence type="ECO:0000256" key="2">
    <source>
        <dbReference type="ARBA" id="ARBA00004761"/>
    </source>
</evidence>
<dbReference type="InterPro" id="IPR036291">
    <property type="entry name" value="NAD(P)-bd_dom_sf"/>
</dbReference>
<dbReference type="EC" id="1.1.1.44" evidence="18"/>
<dbReference type="InterPro" id="IPR006113">
    <property type="entry name" value="6PGDH_Gnd/GntZ"/>
</dbReference>
<evidence type="ECO:0000256" key="15">
    <source>
        <dbReference type="ARBA" id="ARBA00023126"/>
    </source>
</evidence>
<evidence type="ECO:0000256" key="14">
    <source>
        <dbReference type="ARBA" id="ARBA00023064"/>
    </source>
</evidence>
<dbReference type="SMART" id="SM01350">
    <property type="entry name" value="6PGD"/>
    <property type="match status" value="1"/>
</dbReference>
<dbReference type="GO" id="GO:0004616">
    <property type="term" value="F:phosphogluconate dehydrogenase (decarboxylating) activity"/>
    <property type="evidence" value="ECO:0007669"/>
    <property type="project" value="UniProtKB-EC"/>
</dbReference>
<evidence type="ECO:0000256" key="10">
    <source>
        <dbReference type="ARBA" id="ARBA00022777"/>
    </source>
</evidence>
<dbReference type="FunFam" id="1.10.1040.10:FF:000032">
    <property type="entry name" value="6-phosphogluconate dehydrogenase, decarboxylating"/>
    <property type="match status" value="1"/>
</dbReference>
<dbReference type="NCBIfam" id="TIGR00873">
    <property type="entry name" value="gnd"/>
    <property type="match status" value="1"/>
</dbReference>
<comment type="pathway">
    <text evidence="3 18">Carbohydrate degradation; pentose phosphate pathway; D-ribulose 5-phosphate from D-glucose 6-phosphate (oxidative stage): step 3/3.</text>
</comment>
<dbReference type="PROSITE" id="PS00461">
    <property type="entry name" value="6PGD"/>
    <property type="match status" value="1"/>
</dbReference>
<dbReference type="InterPro" id="IPR027417">
    <property type="entry name" value="P-loop_NTPase"/>
</dbReference>
<evidence type="ECO:0000256" key="13">
    <source>
        <dbReference type="ARBA" id="ARBA00023002"/>
    </source>
</evidence>
<evidence type="ECO:0000256" key="12">
    <source>
        <dbReference type="ARBA" id="ARBA00022857"/>
    </source>
</evidence>
<dbReference type="NCBIfam" id="NF006765">
    <property type="entry name" value="PRK09287.1"/>
    <property type="match status" value="1"/>
</dbReference>
<evidence type="ECO:0000256" key="4">
    <source>
        <dbReference type="ARBA" id="ARBA00008419"/>
    </source>
</evidence>
<dbReference type="PRINTS" id="PR00076">
    <property type="entry name" value="6PGDHDRGNASE"/>
</dbReference>
<evidence type="ECO:0000256" key="11">
    <source>
        <dbReference type="ARBA" id="ARBA00022840"/>
    </source>
</evidence>
<keyword evidence="13 18" id="KW-0560">Oxidoreductase</keyword>
<evidence type="ECO:0000256" key="1">
    <source>
        <dbReference type="ARBA" id="ARBA00002526"/>
    </source>
</evidence>
<evidence type="ECO:0000313" key="20">
    <source>
        <dbReference type="EMBL" id="MBS9525400.1"/>
    </source>
</evidence>
<dbReference type="Gene3D" id="3.40.50.300">
    <property type="entry name" value="P-loop containing nucleotide triphosphate hydrolases"/>
    <property type="match status" value="1"/>
</dbReference>
<dbReference type="SUPFAM" id="SSF52540">
    <property type="entry name" value="P-loop containing nucleoside triphosphate hydrolases"/>
    <property type="match status" value="1"/>
</dbReference>
<dbReference type="SUPFAM" id="SSF48179">
    <property type="entry name" value="6-phosphogluconate dehydrogenase C-terminal domain-like"/>
    <property type="match status" value="1"/>
</dbReference>
<evidence type="ECO:0000256" key="16">
    <source>
        <dbReference type="ARBA" id="ARBA00048090"/>
    </source>
</evidence>
<keyword evidence="8" id="KW-0808">Transferase</keyword>
<dbReference type="Gene3D" id="1.20.5.320">
    <property type="entry name" value="6-Phosphogluconate Dehydrogenase, domain 3"/>
    <property type="match status" value="1"/>
</dbReference>
<dbReference type="InterPro" id="IPR006184">
    <property type="entry name" value="6PGdom_BS"/>
</dbReference>
<reference evidence="20 21" key="1">
    <citation type="submission" date="2021-05" db="EMBL/GenBank/DDBJ databases">
        <authorList>
            <person name="Zhang Z.D."/>
            <person name="Osman G."/>
        </authorList>
    </citation>
    <scope>NUCLEOTIDE SEQUENCE [LARGE SCALE GENOMIC DNA]</scope>
    <source>
        <strain evidence="20 21">KCTC 32217</strain>
    </source>
</reference>
<dbReference type="RefSeq" id="WP_213946261.1">
    <property type="nucleotide sequence ID" value="NZ_JAHCMY010000012.1"/>
</dbReference>
<dbReference type="NCBIfam" id="TIGR01313">
    <property type="entry name" value="therm_gnt_kin"/>
    <property type="match status" value="1"/>
</dbReference>
<evidence type="ECO:0000256" key="18">
    <source>
        <dbReference type="RuleBase" id="RU000485"/>
    </source>
</evidence>
<evidence type="ECO:0000256" key="3">
    <source>
        <dbReference type="ARBA" id="ARBA00004874"/>
    </source>
</evidence>
<dbReference type="InterPro" id="IPR013328">
    <property type="entry name" value="6PGD_dom2"/>
</dbReference>
<keyword evidence="11" id="KW-0067">ATP-binding</keyword>
<keyword evidence="9" id="KW-0547">Nucleotide-binding</keyword>
<organism evidence="20 21">
    <name type="scientific">Litoribacter ruber</name>
    <dbReference type="NCBI Taxonomy" id="702568"/>
    <lineage>
        <taxon>Bacteria</taxon>
        <taxon>Pseudomonadati</taxon>
        <taxon>Bacteroidota</taxon>
        <taxon>Cytophagia</taxon>
        <taxon>Cytophagales</taxon>
        <taxon>Cyclobacteriaceae</taxon>
        <taxon>Litoribacter</taxon>
    </lineage>
</organism>
<comment type="catalytic activity">
    <reaction evidence="17 18">
        <text>6-phospho-D-gluconate + NADP(+) = D-ribulose 5-phosphate + CO2 + NADPH</text>
        <dbReference type="Rhea" id="RHEA:10116"/>
        <dbReference type="ChEBI" id="CHEBI:16526"/>
        <dbReference type="ChEBI" id="CHEBI:57783"/>
        <dbReference type="ChEBI" id="CHEBI:58121"/>
        <dbReference type="ChEBI" id="CHEBI:58349"/>
        <dbReference type="ChEBI" id="CHEBI:58759"/>
        <dbReference type="EC" id="1.1.1.44"/>
    </reaction>
</comment>
<comment type="function">
    <text evidence="1">Catalyzes the oxidative decarboxylation of 6-phosphogluconate to ribulose 5-phosphate and CO(2), with concomitant reduction of NADP to NADPH.</text>
</comment>